<feature type="transmembrane region" description="Helical" evidence="7">
    <location>
        <begin position="82"/>
        <end position="103"/>
    </location>
</feature>
<keyword evidence="6 7" id="KW-0472">Membrane</keyword>
<evidence type="ECO:0000313" key="9">
    <source>
        <dbReference type="Proteomes" id="UP001501682"/>
    </source>
</evidence>
<keyword evidence="9" id="KW-1185">Reference proteome</keyword>
<feature type="transmembrane region" description="Helical" evidence="7">
    <location>
        <begin position="109"/>
        <end position="129"/>
    </location>
</feature>
<keyword evidence="5 7" id="KW-1133">Transmembrane helix</keyword>
<evidence type="ECO:0000256" key="7">
    <source>
        <dbReference type="SAM" id="Phobius"/>
    </source>
</evidence>
<keyword evidence="3" id="KW-1003">Cell membrane</keyword>
<reference evidence="9" key="1">
    <citation type="journal article" date="2019" name="Int. J. Syst. Evol. Microbiol.">
        <title>The Global Catalogue of Microorganisms (GCM) 10K type strain sequencing project: providing services to taxonomists for standard genome sequencing and annotation.</title>
        <authorList>
            <consortium name="The Broad Institute Genomics Platform"/>
            <consortium name="The Broad Institute Genome Sequencing Center for Infectious Disease"/>
            <person name="Wu L."/>
            <person name="Ma J."/>
        </authorList>
    </citation>
    <scope>NUCLEOTIDE SEQUENCE [LARGE SCALE GENOMIC DNA]</scope>
    <source>
        <strain evidence="9">JCM 17633</strain>
    </source>
</reference>
<comment type="caution">
    <text evidence="8">The sequence shown here is derived from an EMBL/GenBank/DDBJ whole genome shotgun (WGS) entry which is preliminary data.</text>
</comment>
<proteinExistence type="inferred from homology"/>
<dbReference type="InterPro" id="IPR032808">
    <property type="entry name" value="DoxX"/>
</dbReference>
<organism evidence="8 9">
    <name type="scientific">Winogradskyella damuponensis</name>
    <dbReference type="NCBI Taxonomy" id="943939"/>
    <lineage>
        <taxon>Bacteria</taxon>
        <taxon>Pseudomonadati</taxon>
        <taxon>Bacteroidota</taxon>
        <taxon>Flavobacteriia</taxon>
        <taxon>Flavobacteriales</taxon>
        <taxon>Flavobacteriaceae</taxon>
        <taxon>Winogradskyella</taxon>
    </lineage>
</organism>
<dbReference type="EMBL" id="BAABCB010000019">
    <property type="protein sequence ID" value="GAA4244285.1"/>
    <property type="molecule type" value="Genomic_DNA"/>
</dbReference>
<sequence>MNKHNYRTNTFNDLGLLLLRVFLGLAMCFGHGIGKWNTLFSGEEIQFADPFGIGATPSLVMAVFAEVICAILLALGLFTRWALLPLIITMLIAAFVVHISDGFGVMEKALLYGIGYMALCFTGPGKYSVDAFLKSKNREK</sequence>
<evidence type="ECO:0000256" key="3">
    <source>
        <dbReference type="ARBA" id="ARBA00022475"/>
    </source>
</evidence>
<dbReference type="RefSeq" id="WP_334470663.1">
    <property type="nucleotide sequence ID" value="NZ_BAABCB010000019.1"/>
</dbReference>
<evidence type="ECO:0000256" key="4">
    <source>
        <dbReference type="ARBA" id="ARBA00022692"/>
    </source>
</evidence>
<evidence type="ECO:0000256" key="6">
    <source>
        <dbReference type="ARBA" id="ARBA00023136"/>
    </source>
</evidence>
<gene>
    <name evidence="8" type="ORF">GCM10022292_22250</name>
</gene>
<evidence type="ECO:0000256" key="2">
    <source>
        <dbReference type="ARBA" id="ARBA00006679"/>
    </source>
</evidence>
<evidence type="ECO:0000256" key="1">
    <source>
        <dbReference type="ARBA" id="ARBA00004651"/>
    </source>
</evidence>
<accession>A0ABP8CWM4</accession>
<dbReference type="InterPro" id="IPR051907">
    <property type="entry name" value="DoxX-like_oxidoreductase"/>
</dbReference>
<dbReference type="Proteomes" id="UP001501682">
    <property type="component" value="Unassembled WGS sequence"/>
</dbReference>
<name>A0ABP8CWM4_9FLAO</name>
<dbReference type="Pfam" id="PF07681">
    <property type="entry name" value="DoxX"/>
    <property type="match status" value="1"/>
</dbReference>
<evidence type="ECO:0000256" key="5">
    <source>
        <dbReference type="ARBA" id="ARBA00022989"/>
    </source>
</evidence>
<protein>
    <submittedName>
        <fullName evidence="8">DoxX family protein</fullName>
    </submittedName>
</protein>
<dbReference type="PANTHER" id="PTHR33452">
    <property type="entry name" value="OXIDOREDUCTASE CATD-RELATED"/>
    <property type="match status" value="1"/>
</dbReference>
<dbReference type="PANTHER" id="PTHR33452:SF1">
    <property type="entry name" value="INNER MEMBRANE PROTEIN YPHA-RELATED"/>
    <property type="match status" value="1"/>
</dbReference>
<comment type="similarity">
    <text evidence="2">Belongs to the DoxX family.</text>
</comment>
<feature type="transmembrane region" description="Helical" evidence="7">
    <location>
        <begin position="54"/>
        <end position="75"/>
    </location>
</feature>
<comment type="subcellular location">
    <subcellularLocation>
        <location evidence="1">Cell membrane</location>
        <topology evidence="1">Multi-pass membrane protein</topology>
    </subcellularLocation>
</comment>
<keyword evidence="4 7" id="KW-0812">Transmembrane</keyword>
<evidence type="ECO:0000313" key="8">
    <source>
        <dbReference type="EMBL" id="GAA4244285.1"/>
    </source>
</evidence>